<evidence type="ECO:0000313" key="4">
    <source>
        <dbReference type="EMBL" id="CAF3996051.1"/>
    </source>
</evidence>
<evidence type="ECO:0000256" key="1">
    <source>
        <dbReference type="SAM" id="MobiDB-lite"/>
    </source>
</evidence>
<sequence>MKSSDKGLIKISKYLRRNWRDIILTNCHLSQHQRLPSFDEICTWVNSTKQSTTGDKENGFDITSDDEQYYQPAPRPVKKSRKKKATSILSKPVIHIPEEEPESIHEEVPKEVDEEQKDRYRQLARDIINEYSEQYEHLRDIDNCPKLIDYIVDTTPMKVWHAPPIDEILLCSRKYILPKLEKHLQHEKFITNHLYFKLRSMHRTFLRQVMPNLQLVVKQIRMEWKSRTEMPLNDKIKYHISKRLGNDQVLQ</sequence>
<dbReference type="EMBL" id="CAJNOK010013467">
    <property type="protein sequence ID" value="CAF1184892.1"/>
    <property type="molecule type" value="Genomic_DNA"/>
</dbReference>
<feature type="region of interest" description="Disordered" evidence="1">
    <location>
        <begin position="50"/>
        <end position="82"/>
    </location>
</feature>
<dbReference type="EMBL" id="CAJOBC010084918">
    <property type="protein sequence ID" value="CAF4324195.1"/>
    <property type="molecule type" value="Genomic_DNA"/>
</dbReference>
<dbReference type="EMBL" id="CAJNOQ010019468">
    <property type="protein sequence ID" value="CAF1450780.1"/>
    <property type="molecule type" value="Genomic_DNA"/>
</dbReference>
<dbReference type="EMBL" id="CAJOBA010034996">
    <property type="protein sequence ID" value="CAF3996051.1"/>
    <property type="molecule type" value="Genomic_DNA"/>
</dbReference>
<gene>
    <name evidence="3" type="ORF">GPM918_LOCUS34730</name>
    <name evidence="2" type="ORF">OVA965_LOCUS23246</name>
    <name evidence="5" type="ORF">SRO942_LOCUS35436</name>
    <name evidence="4" type="ORF">TMI583_LOCUS23963</name>
</gene>
<reference evidence="3" key="1">
    <citation type="submission" date="2021-02" db="EMBL/GenBank/DDBJ databases">
        <authorList>
            <person name="Nowell W R."/>
        </authorList>
    </citation>
    <scope>NUCLEOTIDE SEQUENCE</scope>
</reference>
<dbReference type="AlphaFoldDB" id="A0A815PLX6"/>
<dbReference type="Proteomes" id="UP000677228">
    <property type="component" value="Unassembled WGS sequence"/>
</dbReference>
<dbReference type="Proteomes" id="UP000663829">
    <property type="component" value="Unassembled WGS sequence"/>
</dbReference>
<protein>
    <submittedName>
        <fullName evidence="3">Uncharacterized protein</fullName>
    </submittedName>
</protein>
<evidence type="ECO:0000313" key="3">
    <source>
        <dbReference type="EMBL" id="CAF1450780.1"/>
    </source>
</evidence>
<evidence type="ECO:0000313" key="2">
    <source>
        <dbReference type="EMBL" id="CAF1184892.1"/>
    </source>
</evidence>
<name>A0A815PLX6_9BILA</name>
<accession>A0A815PLX6</accession>
<dbReference type="Proteomes" id="UP000681722">
    <property type="component" value="Unassembled WGS sequence"/>
</dbReference>
<dbReference type="Proteomes" id="UP000682733">
    <property type="component" value="Unassembled WGS sequence"/>
</dbReference>
<keyword evidence="6" id="KW-1185">Reference proteome</keyword>
<evidence type="ECO:0000313" key="5">
    <source>
        <dbReference type="EMBL" id="CAF4324195.1"/>
    </source>
</evidence>
<organism evidence="3 6">
    <name type="scientific">Didymodactylos carnosus</name>
    <dbReference type="NCBI Taxonomy" id="1234261"/>
    <lineage>
        <taxon>Eukaryota</taxon>
        <taxon>Metazoa</taxon>
        <taxon>Spiralia</taxon>
        <taxon>Gnathifera</taxon>
        <taxon>Rotifera</taxon>
        <taxon>Eurotatoria</taxon>
        <taxon>Bdelloidea</taxon>
        <taxon>Philodinida</taxon>
        <taxon>Philodinidae</taxon>
        <taxon>Didymodactylos</taxon>
    </lineage>
</organism>
<evidence type="ECO:0000313" key="6">
    <source>
        <dbReference type="Proteomes" id="UP000663829"/>
    </source>
</evidence>
<proteinExistence type="predicted"/>
<comment type="caution">
    <text evidence="3">The sequence shown here is derived from an EMBL/GenBank/DDBJ whole genome shotgun (WGS) entry which is preliminary data.</text>
</comment>